<evidence type="ECO:0000256" key="1">
    <source>
        <dbReference type="ARBA" id="ARBA00022617"/>
    </source>
</evidence>
<evidence type="ECO:0000256" key="2">
    <source>
        <dbReference type="ARBA" id="ARBA00022723"/>
    </source>
</evidence>
<dbReference type="GO" id="GO:0020037">
    <property type="term" value="F:heme binding"/>
    <property type="evidence" value="ECO:0007669"/>
    <property type="project" value="InterPro"/>
</dbReference>
<dbReference type="Gene3D" id="1.10.760.10">
    <property type="entry name" value="Cytochrome c-like domain"/>
    <property type="match status" value="1"/>
</dbReference>
<dbReference type="GO" id="GO:0009055">
    <property type="term" value="F:electron transfer activity"/>
    <property type="evidence" value="ECO:0007669"/>
    <property type="project" value="InterPro"/>
</dbReference>
<dbReference type="SUPFAM" id="SSF46626">
    <property type="entry name" value="Cytochrome c"/>
    <property type="match status" value="1"/>
</dbReference>
<evidence type="ECO:0000256" key="5">
    <source>
        <dbReference type="SAM" id="SignalP"/>
    </source>
</evidence>
<keyword evidence="2 4" id="KW-0479">Metal-binding</keyword>
<dbReference type="InterPro" id="IPR036909">
    <property type="entry name" value="Cyt_c-like_dom_sf"/>
</dbReference>
<protein>
    <submittedName>
        <fullName evidence="7">p-cresol methylhydroxylase</fullName>
    </submittedName>
</protein>
<organism evidence="7 8">
    <name type="scientific">Thauera humireducens</name>
    <dbReference type="NCBI Taxonomy" id="1134435"/>
    <lineage>
        <taxon>Bacteria</taxon>
        <taxon>Pseudomonadati</taxon>
        <taxon>Pseudomonadota</taxon>
        <taxon>Betaproteobacteria</taxon>
        <taxon>Rhodocyclales</taxon>
        <taxon>Zoogloeaceae</taxon>
        <taxon>Thauera</taxon>
    </lineage>
</organism>
<dbReference type="PROSITE" id="PS51007">
    <property type="entry name" value="CYTC"/>
    <property type="match status" value="1"/>
</dbReference>
<dbReference type="Proteomes" id="UP000036902">
    <property type="component" value="Chromosome"/>
</dbReference>
<feature type="chain" id="PRO_5007798063" evidence="5">
    <location>
        <begin position="30"/>
        <end position="107"/>
    </location>
</feature>
<dbReference type="RefSeq" id="WP_004264312.1">
    <property type="nucleotide sequence ID" value="NZ_CP014646.1"/>
</dbReference>
<feature type="domain" description="Cytochrome c" evidence="6">
    <location>
        <begin position="34"/>
        <end position="104"/>
    </location>
</feature>
<dbReference type="InterPro" id="IPR009056">
    <property type="entry name" value="Cyt_c-like_dom"/>
</dbReference>
<keyword evidence="8" id="KW-1185">Reference proteome</keyword>
<evidence type="ECO:0000256" key="3">
    <source>
        <dbReference type="ARBA" id="ARBA00023004"/>
    </source>
</evidence>
<dbReference type="KEGG" id="thu:AC731_016455"/>
<reference evidence="8" key="1">
    <citation type="submission" date="2016-03" db="EMBL/GenBank/DDBJ databases">
        <authorList>
            <person name="Ma C."/>
            <person name="Zhou S."/>
            <person name="Yang G."/>
        </authorList>
    </citation>
    <scope>NUCLEOTIDE SEQUENCE [LARGE SCALE GENOMIC DNA]</scope>
    <source>
        <strain evidence="8">SgZ-1</strain>
    </source>
</reference>
<proteinExistence type="predicted"/>
<feature type="signal peptide" evidence="5">
    <location>
        <begin position="1"/>
        <end position="29"/>
    </location>
</feature>
<evidence type="ECO:0000313" key="7">
    <source>
        <dbReference type="EMBL" id="AMO38385.1"/>
    </source>
</evidence>
<gene>
    <name evidence="7" type="ORF">AC731_016455</name>
</gene>
<dbReference type="EMBL" id="CP014646">
    <property type="protein sequence ID" value="AMO38385.1"/>
    <property type="molecule type" value="Genomic_DNA"/>
</dbReference>
<evidence type="ECO:0000256" key="4">
    <source>
        <dbReference type="PROSITE-ProRule" id="PRU00433"/>
    </source>
</evidence>
<dbReference type="GO" id="GO:0046872">
    <property type="term" value="F:metal ion binding"/>
    <property type="evidence" value="ECO:0007669"/>
    <property type="project" value="UniProtKB-KW"/>
</dbReference>
<dbReference type="Pfam" id="PF13442">
    <property type="entry name" value="Cytochrome_CBB3"/>
    <property type="match status" value="1"/>
</dbReference>
<dbReference type="AlphaFoldDB" id="A0A127K8U2"/>
<keyword evidence="5" id="KW-0732">Signal</keyword>
<name>A0A127K8U2_9RHOO</name>
<keyword evidence="3 4" id="KW-0408">Iron</keyword>
<sequence length="107" mass="11102">MNAFKPHSALRAAGGAILLALGFAASAQAAGTAADQDKGRRFYEKVCARCHEAGIGPVLLGRGLPPAIFTTIARSGLNAMPAFRVTDVDDDTLQAVAEYLSKSAARN</sequence>
<keyword evidence="1 4" id="KW-0349">Heme</keyword>
<evidence type="ECO:0000259" key="6">
    <source>
        <dbReference type="PROSITE" id="PS51007"/>
    </source>
</evidence>
<evidence type="ECO:0000313" key="8">
    <source>
        <dbReference type="Proteomes" id="UP000036902"/>
    </source>
</evidence>
<accession>A0A127K8U2</accession>
<dbReference type="STRING" id="1134435.AC731_016455"/>